<accession>A0A6J3M8L3</accession>
<keyword evidence="3 7" id="KW-1133">Transmembrane helix</keyword>
<evidence type="ECO:0000256" key="2">
    <source>
        <dbReference type="ARBA" id="ARBA00022729"/>
    </source>
</evidence>
<feature type="transmembrane region" description="Helical" evidence="7">
    <location>
        <begin position="166"/>
        <end position="187"/>
    </location>
</feature>
<reference evidence="11" key="3">
    <citation type="submission" date="2025-08" db="UniProtKB">
        <authorList>
            <consortium name="RefSeq"/>
        </authorList>
    </citation>
    <scope>IDENTIFICATION</scope>
    <source>
        <strain evidence="11">CBS 342.82</strain>
    </source>
</reference>
<comment type="subcellular location">
    <subcellularLocation>
        <location evidence="5">Endomembrane system</location>
        <topology evidence="5">Single-pass membrane protein</topology>
    </subcellularLocation>
</comment>
<protein>
    <recommendedName>
        <fullName evidence="9">J domain-containing protein</fullName>
    </recommendedName>
</protein>
<dbReference type="Gene3D" id="1.10.287.110">
    <property type="entry name" value="DnaJ domain"/>
    <property type="match status" value="1"/>
</dbReference>
<evidence type="ECO:0000313" key="10">
    <source>
        <dbReference type="Proteomes" id="UP000504637"/>
    </source>
</evidence>
<evidence type="ECO:0000256" key="7">
    <source>
        <dbReference type="SAM" id="Phobius"/>
    </source>
</evidence>
<feature type="chain" id="PRO_5026682432" description="J domain-containing protein" evidence="8">
    <location>
        <begin position="19"/>
        <end position="428"/>
    </location>
</feature>
<name>A0A6J3M8L3_9PEZI</name>
<evidence type="ECO:0000313" key="11">
    <source>
        <dbReference type="RefSeq" id="XP_033461371.1"/>
    </source>
</evidence>
<feature type="domain" description="J" evidence="9">
    <location>
        <begin position="42"/>
        <end position="142"/>
    </location>
</feature>
<dbReference type="OrthoDB" id="413400at2759"/>
<feature type="compositionally biased region" description="Low complexity" evidence="6">
    <location>
        <begin position="223"/>
        <end position="239"/>
    </location>
</feature>
<dbReference type="AlphaFoldDB" id="A0A6J3M8L3"/>
<feature type="signal peptide" evidence="8">
    <location>
        <begin position="1"/>
        <end position="18"/>
    </location>
</feature>
<evidence type="ECO:0000256" key="4">
    <source>
        <dbReference type="ARBA" id="ARBA00023136"/>
    </source>
</evidence>
<evidence type="ECO:0000259" key="9">
    <source>
        <dbReference type="PROSITE" id="PS50076"/>
    </source>
</evidence>
<organism evidence="11">
    <name type="scientific">Dissoconium aciculare CBS 342.82</name>
    <dbReference type="NCBI Taxonomy" id="1314786"/>
    <lineage>
        <taxon>Eukaryota</taxon>
        <taxon>Fungi</taxon>
        <taxon>Dikarya</taxon>
        <taxon>Ascomycota</taxon>
        <taxon>Pezizomycotina</taxon>
        <taxon>Dothideomycetes</taxon>
        <taxon>Dothideomycetidae</taxon>
        <taxon>Mycosphaerellales</taxon>
        <taxon>Dissoconiaceae</taxon>
        <taxon>Dissoconium</taxon>
    </lineage>
</organism>
<reference evidence="11" key="2">
    <citation type="submission" date="2020-04" db="EMBL/GenBank/DDBJ databases">
        <authorList>
            <consortium name="NCBI Genome Project"/>
        </authorList>
    </citation>
    <scope>NUCLEOTIDE SEQUENCE</scope>
    <source>
        <strain evidence="11">CBS 342.82</strain>
    </source>
</reference>
<evidence type="ECO:0000256" key="1">
    <source>
        <dbReference type="ARBA" id="ARBA00022692"/>
    </source>
</evidence>
<dbReference type="PROSITE" id="PS50076">
    <property type="entry name" value="DNAJ_2"/>
    <property type="match status" value="1"/>
</dbReference>
<evidence type="ECO:0000256" key="5">
    <source>
        <dbReference type="ARBA" id="ARBA00037847"/>
    </source>
</evidence>
<dbReference type="PRINTS" id="PR00625">
    <property type="entry name" value="JDOMAIN"/>
</dbReference>
<dbReference type="GeneID" id="54357255"/>
<dbReference type="PANTHER" id="PTHR44653:SF2">
    <property type="entry name" value="DNAJ HOMOLOG SUBFAMILY C MEMBER 1"/>
    <property type="match status" value="1"/>
</dbReference>
<feature type="compositionally biased region" description="Basic and acidic residues" evidence="6">
    <location>
        <begin position="255"/>
        <end position="267"/>
    </location>
</feature>
<dbReference type="CDD" id="cd06257">
    <property type="entry name" value="DnaJ"/>
    <property type="match status" value="1"/>
</dbReference>
<proteinExistence type="predicted"/>
<dbReference type="InterPro" id="IPR001623">
    <property type="entry name" value="DnaJ_domain"/>
</dbReference>
<feature type="region of interest" description="Disordered" evidence="6">
    <location>
        <begin position="222"/>
        <end position="278"/>
    </location>
</feature>
<keyword evidence="10" id="KW-1185">Reference proteome</keyword>
<dbReference type="InterPro" id="IPR052606">
    <property type="entry name" value="DnaJ_domain_protein"/>
</dbReference>
<dbReference type="GO" id="GO:0012505">
    <property type="term" value="C:endomembrane system"/>
    <property type="evidence" value="ECO:0007669"/>
    <property type="project" value="UniProtKB-SubCell"/>
</dbReference>
<keyword evidence="4 7" id="KW-0472">Membrane</keyword>
<evidence type="ECO:0000256" key="8">
    <source>
        <dbReference type="SAM" id="SignalP"/>
    </source>
</evidence>
<evidence type="ECO:0000256" key="6">
    <source>
        <dbReference type="SAM" id="MobiDB-lite"/>
    </source>
</evidence>
<dbReference type="SMART" id="SM00271">
    <property type="entry name" value="DnaJ"/>
    <property type="match status" value="1"/>
</dbReference>
<feature type="compositionally biased region" description="Acidic residues" evidence="6">
    <location>
        <begin position="292"/>
        <end position="303"/>
    </location>
</feature>
<dbReference type="Pfam" id="PF00226">
    <property type="entry name" value="DnaJ"/>
    <property type="match status" value="1"/>
</dbReference>
<keyword evidence="2 8" id="KW-0732">Signal</keyword>
<sequence length="428" mass="46997">MRSFSLLLLACLTALAAAWSKEDHEIFRLRDEVATNEGHNVTFYSWLGIQPSASQADINAAYRKLSRSLHPDKAQSNWIASYNLPPRAKPGAKPTVHVHKNKKPSASEIAKFHKTASARFERLSLIANVLRGPERQRYDHFLRNGFPKWRGTGYYYERFRPGLGTVLFGLFVFAGGAVHYAALYVSWRRQHEFLDRYIRHARRTAWGDEMFGSSGAIPGLGGSSSDATTATASSPTAAAGEGNDVAIAYNRKQKRAMDKEKRKDAKNPGKAASKAAAAEKQKARAAALSGAAEEELEDEEEYDDFPAVKPVGAKKRTVAENGKILIVDSVGNVFLEETTAEGVRQELLLDTLQPNEVPKPTINDTILMRLPLFVYNRTLGALINRPTTGHLVKQLQNGGADGGQQDILVSAAVPESEAKARKEKAGKK</sequence>
<reference evidence="11" key="1">
    <citation type="submission" date="2020-01" db="EMBL/GenBank/DDBJ databases">
        <authorList>
            <consortium name="DOE Joint Genome Institute"/>
            <person name="Haridas S."/>
            <person name="Albert R."/>
            <person name="Binder M."/>
            <person name="Bloem J."/>
            <person name="Labutti K."/>
            <person name="Salamov A."/>
            <person name="Andreopoulos B."/>
            <person name="Baker S.E."/>
            <person name="Barry K."/>
            <person name="Bills G."/>
            <person name="Bluhm B.H."/>
            <person name="Cannon C."/>
            <person name="Castanera R."/>
            <person name="Culley D.E."/>
            <person name="Daum C."/>
            <person name="Ezra D."/>
            <person name="Gonzalez J.B."/>
            <person name="Henrissat B."/>
            <person name="Kuo A."/>
            <person name="Liang C."/>
            <person name="Lipzen A."/>
            <person name="Lutzoni F."/>
            <person name="Magnuson J."/>
            <person name="Mondo S."/>
            <person name="Nolan M."/>
            <person name="Ohm R."/>
            <person name="Pangilinan J."/>
            <person name="Park H.-J."/>
            <person name="Ramirez L."/>
            <person name="Alfaro M."/>
            <person name="Sun H."/>
            <person name="Tritt A."/>
            <person name="Yoshinaga Y."/>
            <person name="Zwiers L.-H."/>
            <person name="Turgeon B.G."/>
            <person name="Goodwin S.B."/>
            <person name="Spatafora J.W."/>
            <person name="Crous P.W."/>
            <person name="Grigoriev I.V."/>
        </authorList>
    </citation>
    <scope>NUCLEOTIDE SEQUENCE</scope>
    <source>
        <strain evidence="11">CBS 342.82</strain>
    </source>
</reference>
<feature type="region of interest" description="Disordered" evidence="6">
    <location>
        <begin position="284"/>
        <end position="303"/>
    </location>
</feature>
<dbReference type="SUPFAM" id="SSF46565">
    <property type="entry name" value="Chaperone J-domain"/>
    <property type="match status" value="1"/>
</dbReference>
<keyword evidence="1 7" id="KW-0812">Transmembrane</keyword>
<dbReference type="PANTHER" id="PTHR44653">
    <property type="entry name" value="DNAJ HOMOLOG SUBFAMILY C MEMBER 1"/>
    <property type="match status" value="1"/>
</dbReference>
<dbReference type="InterPro" id="IPR036869">
    <property type="entry name" value="J_dom_sf"/>
</dbReference>
<dbReference type="RefSeq" id="XP_033461371.1">
    <property type="nucleotide sequence ID" value="XM_033599456.1"/>
</dbReference>
<evidence type="ECO:0000256" key="3">
    <source>
        <dbReference type="ARBA" id="ARBA00022989"/>
    </source>
</evidence>
<dbReference type="Proteomes" id="UP000504637">
    <property type="component" value="Unplaced"/>
</dbReference>
<gene>
    <name evidence="11" type="ORF">K489DRAFT_180316</name>
</gene>